<dbReference type="SUPFAM" id="SSF52151">
    <property type="entry name" value="FabD/lysophospholipase-like"/>
    <property type="match status" value="1"/>
</dbReference>
<evidence type="ECO:0000313" key="13">
    <source>
        <dbReference type="Ensembl" id="ENSOKIP00005089880.1"/>
    </source>
</evidence>
<evidence type="ECO:0000256" key="10">
    <source>
        <dbReference type="SAM" id="MobiDB-lite"/>
    </source>
</evidence>
<dbReference type="GO" id="GO:0046475">
    <property type="term" value="P:glycerophospholipid catabolic process"/>
    <property type="evidence" value="ECO:0007669"/>
    <property type="project" value="TreeGrafter"/>
</dbReference>
<dbReference type="RefSeq" id="XP_031641431.1">
    <property type="nucleotide sequence ID" value="XM_031785571.1"/>
</dbReference>
<feature type="domain" description="C2" evidence="11">
    <location>
        <begin position="1"/>
        <end position="122"/>
    </location>
</feature>
<evidence type="ECO:0000256" key="3">
    <source>
        <dbReference type="ARBA" id="ARBA00022723"/>
    </source>
</evidence>
<dbReference type="Gene3D" id="2.60.40.150">
    <property type="entry name" value="C2 domain"/>
    <property type="match status" value="1"/>
</dbReference>
<feature type="domain" description="PLA2c" evidence="12">
    <location>
        <begin position="139"/>
        <end position="737"/>
    </location>
</feature>
<evidence type="ECO:0000256" key="5">
    <source>
        <dbReference type="ARBA" id="ARBA00022837"/>
    </source>
</evidence>
<comment type="domain">
    <text evidence="9">The N-terminal C2 domain associates with lipid membranes upon calcium binding.</text>
</comment>
<keyword evidence="4 8" id="KW-0378">Hydrolase</keyword>
<dbReference type="PROSITE" id="PS50004">
    <property type="entry name" value="C2"/>
    <property type="match status" value="1"/>
</dbReference>
<dbReference type="Gene3D" id="3.40.1090.10">
    <property type="entry name" value="Cytosolic phospholipase A2 catalytic domain"/>
    <property type="match status" value="1"/>
</dbReference>
<keyword evidence="2 9" id="KW-0963">Cytoplasm</keyword>
<name>A0A8C7JN39_ONCKI</name>
<dbReference type="GO" id="GO:0005509">
    <property type="term" value="F:calcium ion binding"/>
    <property type="evidence" value="ECO:0007669"/>
    <property type="project" value="TreeGrafter"/>
</dbReference>
<dbReference type="GO" id="GO:0005794">
    <property type="term" value="C:Golgi apparatus"/>
    <property type="evidence" value="ECO:0007669"/>
    <property type="project" value="TreeGrafter"/>
</dbReference>
<dbReference type="PROSITE" id="PS51210">
    <property type="entry name" value="PLA2C"/>
    <property type="match status" value="1"/>
</dbReference>
<feature type="region of interest" description="Disordered" evidence="10">
    <location>
        <begin position="427"/>
        <end position="454"/>
    </location>
</feature>
<comment type="catalytic activity">
    <reaction evidence="9">
        <text>a 1,2-diacyl-sn-glycero-3-phosphocholine + H2O = a 1-acyl-sn-glycero-3-phosphocholine + a fatty acid + H(+)</text>
        <dbReference type="Rhea" id="RHEA:15801"/>
        <dbReference type="ChEBI" id="CHEBI:15377"/>
        <dbReference type="ChEBI" id="CHEBI:15378"/>
        <dbReference type="ChEBI" id="CHEBI:28868"/>
        <dbReference type="ChEBI" id="CHEBI:57643"/>
        <dbReference type="ChEBI" id="CHEBI:58168"/>
        <dbReference type="EC" id="3.1.1.4"/>
    </reaction>
</comment>
<dbReference type="SUPFAM" id="SSF49562">
    <property type="entry name" value="C2 domain (Calcium/lipid-binding domain, CaLB)"/>
    <property type="match status" value="1"/>
</dbReference>
<evidence type="ECO:0000256" key="8">
    <source>
        <dbReference type="PROSITE-ProRule" id="PRU00555"/>
    </source>
</evidence>
<dbReference type="FunFam" id="2.60.40.150:FF:000030">
    <property type="entry name" value="Phospholipase A2"/>
    <property type="match status" value="1"/>
</dbReference>
<reference evidence="13" key="1">
    <citation type="submission" date="2025-08" db="UniProtKB">
        <authorList>
            <consortium name="Ensembl"/>
        </authorList>
    </citation>
    <scope>IDENTIFICATION</scope>
</reference>
<keyword evidence="3 9" id="KW-0479">Metal-binding</keyword>
<dbReference type="GO" id="GO:0047498">
    <property type="term" value="F:calcium-dependent phospholipase A2 activity"/>
    <property type="evidence" value="ECO:0007669"/>
    <property type="project" value="TreeGrafter"/>
</dbReference>
<dbReference type="GeneID" id="109902883"/>
<dbReference type="PANTHER" id="PTHR10728:SF13">
    <property type="entry name" value="CYTOSOLIC PHOSPHOLIPASE A2"/>
    <property type="match status" value="1"/>
</dbReference>
<dbReference type="CDD" id="cd07200">
    <property type="entry name" value="cPLA2_Grp-IVA"/>
    <property type="match status" value="1"/>
</dbReference>
<feature type="compositionally biased region" description="Basic and acidic residues" evidence="10">
    <location>
        <begin position="441"/>
        <end position="454"/>
    </location>
</feature>
<evidence type="ECO:0000256" key="2">
    <source>
        <dbReference type="ARBA" id="ARBA00022490"/>
    </source>
</evidence>
<dbReference type="GO" id="GO:0005634">
    <property type="term" value="C:nucleus"/>
    <property type="evidence" value="ECO:0007669"/>
    <property type="project" value="TreeGrafter"/>
</dbReference>
<evidence type="ECO:0000259" key="12">
    <source>
        <dbReference type="PROSITE" id="PS51210"/>
    </source>
</evidence>
<dbReference type="PANTHER" id="PTHR10728">
    <property type="entry name" value="CYTOSOLIC PHOSPHOLIPASE A2"/>
    <property type="match status" value="1"/>
</dbReference>
<evidence type="ECO:0000313" key="14">
    <source>
        <dbReference type="Proteomes" id="UP000694557"/>
    </source>
</evidence>
<accession>A0A8C7JN39</accession>
<dbReference type="Proteomes" id="UP000694557">
    <property type="component" value="Unassembled WGS sequence"/>
</dbReference>
<keyword evidence="6 8" id="KW-0442">Lipid degradation</keyword>
<evidence type="ECO:0000256" key="1">
    <source>
        <dbReference type="ARBA" id="ARBA00004496"/>
    </source>
</evidence>
<sequence>MSSIDPYQYIIVEQQFSHKFRVTVVRAENVTKGALGDLLDTPDPYVELFIPTSPESRKRTRHIDNDINPEWNETFGFILDPNQENFLEITLMDANYVMDEKLGTASYNISKMLKTGQTEMVPFLIGKATNVYLEMALEVCTNLDLRFSLALCDKEKLFRQARREKVTLGIKKLLDMEKPRFLPSTPQEVPVIAIVGSGGGFRAMVGFSGVMKALYESGVLDCATYIAGLSGSTWYMSTLFSHPEFPSKGPKEINAELMKSVSSNPLRLLLPQHITNYIQALWSKKANGQPVTFTDIFGMLIGETLIPARMDTKLSELHEKVNEAQCPLPLFTCLHVKPDVSELMFADWVEFSPYEIGMAKYGTFMTPDLFGSKFFMGTAVKRYEENPLHFLMGVWGSAFSILFNRVLGVKDTVGGSTMEEELEQIKPQHIVGEESMDNDEEPRKGGSENPDDEYHRTAQNSWVQRMITSLFSDSSLFNTREGRAGKVHNFMLGLNLNTNMPFSTFGDFMYQNSCASVEDEVDAVTDPDEFADIYEPLDVKSKKIHIVDSGLTYNLPYPLILRPQRGVDLIISFDFSARPSDSSPPFKELLLAEKWARMNKLPFPKIDPKVFDREGLKECYVFKPKKGERNCPTVIHFVLVNINFRTFKAPGVPRETEKEKEMADFDIFDDPESPYSTFNFQYSNQAFTQLHDLMEFNTLNNIEVIKEAIKESIVYRKENPSRCSVSLSLNEIQNKMFLKREKPRK</sequence>
<evidence type="ECO:0000259" key="11">
    <source>
        <dbReference type="PROSITE" id="PS50004"/>
    </source>
</evidence>
<keyword evidence="14" id="KW-1185">Reference proteome</keyword>
<protein>
    <recommendedName>
        <fullName evidence="9">Phospholipase A2</fullName>
        <ecNumber evidence="9">3.1.1.4</ecNumber>
    </recommendedName>
</protein>
<organism evidence="13 14">
    <name type="scientific">Oncorhynchus kisutch</name>
    <name type="common">Coho salmon</name>
    <name type="synonym">Salmo kisutch</name>
    <dbReference type="NCBI Taxonomy" id="8019"/>
    <lineage>
        <taxon>Eukaryota</taxon>
        <taxon>Metazoa</taxon>
        <taxon>Chordata</taxon>
        <taxon>Craniata</taxon>
        <taxon>Vertebrata</taxon>
        <taxon>Euteleostomi</taxon>
        <taxon>Actinopterygii</taxon>
        <taxon>Neopterygii</taxon>
        <taxon>Teleostei</taxon>
        <taxon>Protacanthopterygii</taxon>
        <taxon>Salmoniformes</taxon>
        <taxon>Salmonidae</taxon>
        <taxon>Salmoninae</taxon>
        <taxon>Oncorhynchus</taxon>
    </lineage>
</organism>
<proteinExistence type="predicted"/>
<dbReference type="GeneTree" id="ENSGT01030000234606"/>
<evidence type="ECO:0000256" key="4">
    <source>
        <dbReference type="ARBA" id="ARBA00022801"/>
    </source>
</evidence>
<evidence type="ECO:0000256" key="6">
    <source>
        <dbReference type="ARBA" id="ARBA00022963"/>
    </source>
</evidence>
<dbReference type="EC" id="3.1.1.4" evidence="9"/>
<reference evidence="13" key="2">
    <citation type="submission" date="2025-09" db="UniProtKB">
        <authorList>
            <consortium name="Ensembl"/>
        </authorList>
    </citation>
    <scope>IDENTIFICATION</scope>
</reference>
<dbReference type="Pfam" id="PF01735">
    <property type="entry name" value="PLA2_B"/>
    <property type="match status" value="1"/>
</dbReference>
<dbReference type="InterPro" id="IPR002642">
    <property type="entry name" value="LysoPLipase_cat_dom"/>
</dbReference>
<evidence type="ECO:0000256" key="7">
    <source>
        <dbReference type="ARBA" id="ARBA00023098"/>
    </source>
</evidence>
<dbReference type="InterPro" id="IPR035892">
    <property type="entry name" value="C2_domain_sf"/>
</dbReference>
<dbReference type="GO" id="GO:0005829">
    <property type="term" value="C:cytosol"/>
    <property type="evidence" value="ECO:0007669"/>
    <property type="project" value="TreeGrafter"/>
</dbReference>
<keyword evidence="5 9" id="KW-0106">Calcium</keyword>
<gene>
    <name evidence="13" type="primary">PLA2G4A</name>
    <name evidence="13" type="synonym">pla2g4ab</name>
</gene>
<dbReference type="GO" id="GO:0005783">
    <property type="term" value="C:endoplasmic reticulum"/>
    <property type="evidence" value="ECO:0007669"/>
    <property type="project" value="TreeGrafter"/>
</dbReference>
<comment type="subcellular location">
    <subcellularLocation>
        <location evidence="1">Cytoplasm</location>
    </subcellularLocation>
</comment>
<dbReference type="AlphaFoldDB" id="A0A8C7JN39"/>
<dbReference type="SMART" id="SM00022">
    <property type="entry name" value="PLAc"/>
    <property type="match status" value="1"/>
</dbReference>
<evidence type="ECO:0000256" key="9">
    <source>
        <dbReference type="RuleBase" id="RU362102"/>
    </source>
</evidence>
<dbReference type="SMART" id="SM00239">
    <property type="entry name" value="C2"/>
    <property type="match status" value="1"/>
</dbReference>
<dbReference type="InterPro" id="IPR000008">
    <property type="entry name" value="C2_dom"/>
</dbReference>
<dbReference type="InterPro" id="IPR016035">
    <property type="entry name" value="Acyl_Trfase/lysoPLipase"/>
</dbReference>
<dbReference type="GO" id="GO:0005544">
    <property type="term" value="F:calcium-dependent phospholipid binding"/>
    <property type="evidence" value="ECO:0007669"/>
    <property type="project" value="TreeGrafter"/>
</dbReference>
<dbReference type="Ensembl" id="ENSOKIT00005096071.1">
    <property type="protein sequence ID" value="ENSOKIP00005089880.1"/>
    <property type="gene ID" value="ENSOKIG00005037556.1"/>
</dbReference>
<keyword evidence="7 8" id="KW-0443">Lipid metabolism</keyword>
<dbReference type="Pfam" id="PF00168">
    <property type="entry name" value="C2"/>
    <property type="match status" value="1"/>
</dbReference>